<dbReference type="InterPro" id="IPR044068">
    <property type="entry name" value="CB"/>
</dbReference>
<dbReference type="GO" id="GO:0006310">
    <property type="term" value="P:DNA recombination"/>
    <property type="evidence" value="ECO:0007669"/>
    <property type="project" value="UniProtKB-KW"/>
</dbReference>
<name>A0A1F6V743_9BACT</name>
<keyword evidence="3" id="KW-0233">DNA recombination</keyword>
<protein>
    <recommendedName>
        <fullName evidence="5">Core-binding (CB) domain-containing protein</fullName>
    </recommendedName>
</protein>
<dbReference type="PROSITE" id="PS51900">
    <property type="entry name" value="CB"/>
    <property type="match status" value="1"/>
</dbReference>
<dbReference type="InterPro" id="IPR011010">
    <property type="entry name" value="DNA_brk_join_enz"/>
</dbReference>
<evidence type="ECO:0000256" key="1">
    <source>
        <dbReference type="ARBA" id="ARBA00022908"/>
    </source>
</evidence>
<dbReference type="Gene3D" id="1.10.150.130">
    <property type="match status" value="1"/>
</dbReference>
<dbReference type="Pfam" id="PF00589">
    <property type="entry name" value="Phage_integrase"/>
    <property type="match status" value="1"/>
</dbReference>
<dbReference type="GO" id="GO:0015074">
    <property type="term" value="P:DNA integration"/>
    <property type="evidence" value="ECO:0007669"/>
    <property type="project" value="UniProtKB-KW"/>
</dbReference>
<gene>
    <name evidence="6" type="ORF">A2642_04730</name>
</gene>
<evidence type="ECO:0000313" key="7">
    <source>
        <dbReference type="Proteomes" id="UP000178700"/>
    </source>
</evidence>
<accession>A0A1F6V743</accession>
<dbReference type="SUPFAM" id="SSF56349">
    <property type="entry name" value="DNA breaking-rejoining enzymes"/>
    <property type="match status" value="1"/>
</dbReference>
<dbReference type="GO" id="GO:0003677">
    <property type="term" value="F:DNA binding"/>
    <property type="evidence" value="ECO:0007669"/>
    <property type="project" value="UniProtKB-UniRule"/>
</dbReference>
<comment type="caution">
    <text evidence="6">The sequence shown here is derived from an EMBL/GenBank/DDBJ whole genome shotgun (WGS) entry which is preliminary data.</text>
</comment>
<dbReference type="InterPro" id="IPR010998">
    <property type="entry name" value="Integrase_recombinase_N"/>
</dbReference>
<dbReference type="EMBL" id="MFTJ01000026">
    <property type="protein sequence ID" value="OGI65487.1"/>
    <property type="molecule type" value="Genomic_DNA"/>
</dbReference>
<evidence type="ECO:0000256" key="2">
    <source>
        <dbReference type="ARBA" id="ARBA00023125"/>
    </source>
</evidence>
<dbReference type="InterPro" id="IPR013762">
    <property type="entry name" value="Integrase-like_cat_sf"/>
</dbReference>
<evidence type="ECO:0000256" key="3">
    <source>
        <dbReference type="ARBA" id="ARBA00023172"/>
    </source>
</evidence>
<evidence type="ECO:0000313" key="6">
    <source>
        <dbReference type="EMBL" id="OGI65487.1"/>
    </source>
</evidence>
<feature type="domain" description="Core-binding (CB)" evidence="5">
    <location>
        <begin position="1"/>
        <end position="77"/>
    </location>
</feature>
<sequence length="223" mass="25954">MFDVLMQEMKNKNFSPRTIELYVQYNQDFYNFIKKNPRDVAGADIRHYIFHLLGKQYSSSTIEIIQNALKMYLQCIHKRTNGVREEGVGGKVVNVREGPTKKEVHKMLEATKSSKHKIMMDLMYSLKISVGELVRVKVSDVDFNQKVLRLNARAVMLSESMVEQIKQYLRARPYQSKYLFASHEGHMTQTNVEKMVNTACYGARVNSQTWAWDEKRSDVGMEI</sequence>
<keyword evidence="1" id="KW-0229">DNA integration</keyword>
<reference evidence="6 7" key="1">
    <citation type="journal article" date="2016" name="Nat. Commun.">
        <title>Thousands of microbial genomes shed light on interconnected biogeochemical processes in an aquifer system.</title>
        <authorList>
            <person name="Anantharaman K."/>
            <person name="Brown C.T."/>
            <person name="Hug L.A."/>
            <person name="Sharon I."/>
            <person name="Castelle C.J."/>
            <person name="Probst A.J."/>
            <person name="Thomas B.C."/>
            <person name="Singh A."/>
            <person name="Wilkins M.J."/>
            <person name="Karaoz U."/>
            <person name="Brodie E.L."/>
            <person name="Williams K.H."/>
            <person name="Hubbard S.S."/>
            <person name="Banfield J.F."/>
        </authorList>
    </citation>
    <scope>NUCLEOTIDE SEQUENCE [LARGE SCALE GENOMIC DNA]</scope>
</reference>
<dbReference type="Gene3D" id="1.10.443.10">
    <property type="entry name" value="Intergrase catalytic core"/>
    <property type="match status" value="1"/>
</dbReference>
<dbReference type="Pfam" id="PF13495">
    <property type="entry name" value="Phage_int_SAM_4"/>
    <property type="match status" value="1"/>
</dbReference>
<dbReference type="Proteomes" id="UP000178700">
    <property type="component" value="Unassembled WGS sequence"/>
</dbReference>
<dbReference type="InterPro" id="IPR004107">
    <property type="entry name" value="Integrase_SAM-like_N"/>
</dbReference>
<evidence type="ECO:0000256" key="4">
    <source>
        <dbReference type="PROSITE-ProRule" id="PRU01248"/>
    </source>
</evidence>
<dbReference type="AlphaFoldDB" id="A0A1F6V743"/>
<dbReference type="InterPro" id="IPR002104">
    <property type="entry name" value="Integrase_catalytic"/>
</dbReference>
<organism evidence="6 7">
    <name type="scientific">Candidatus Nomurabacteria bacterium RIFCSPHIGHO2_01_FULL_39_10</name>
    <dbReference type="NCBI Taxonomy" id="1801733"/>
    <lineage>
        <taxon>Bacteria</taxon>
        <taxon>Candidatus Nomuraibacteriota</taxon>
    </lineage>
</organism>
<proteinExistence type="predicted"/>
<evidence type="ECO:0000259" key="5">
    <source>
        <dbReference type="PROSITE" id="PS51900"/>
    </source>
</evidence>
<keyword evidence="2 4" id="KW-0238">DNA-binding</keyword>